<dbReference type="PANTHER" id="PTHR33052">
    <property type="entry name" value="DUF4228 DOMAIN PROTEIN-RELATED"/>
    <property type="match status" value="1"/>
</dbReference>
<dbReference type="Proteomes" id="UP000436088">
    <property type="component" value="Unassembled WGS sequence"/>
</dbReference>
<dbReference type="InterPro" id="IPR025322">
    <property type="entry name" value="PADRE_dom"/>
</dbReference>
<evidence type="ECO:0000313" key="2">
    <source>
        <dbReference type="Proteomes" id="UP000436088"/>
    </source>
</evidence>
<dbReference type="Pfam" id="PF14009">
    <property type="entry name" value="PADRE"/>
    <property type="match status" value="1"/>
</dbReference>
<proteinExistence type="predicted"/>
<keyword evidence="1" id="KW-0436">Ligase</keyword>
<dbReference type="OrthoDB" id="1922322at2759"/>
<dbReference type="GO" id="GO:0016874">
    <property type="term" value="F:ligase activity"/>
    <property type="evidence" value="ECO:0007669"/>
    <property type="project" value="UniProtKB-KW"/>
</dbReference>
<keyword evidence="2" id="KW-1185">Reference proteome</keyword>
<organism evidence="1 2">
    <name type="scientific">Hibiscus syriacus</name>
    <name type="common">Rose of Sharon</name>
    <dbReference type="NCBI Taxonomy" id="106335"/>
    <lineage>
        <taxon>Eukaryota</taxon>
        <taxon>Viridiplantae</taxon>
        <taxon>Streptophyta</taxon>
        <taxon>Embryophyta</taxon>
        <taxon>Tracheophyta</taxon>
        <taxon>Spermatophyta</taxon>
        <taxon>Magnoliopsida</taxon>
        <taxon>eudicotyledons</taxon>
        <taxon>Gunneridae</taxon>
        <taxon>Pentapetalae</taxon>
        <taxon>rosids</taxon>
        <taxon>malvids</taxon>
        <taxon>Malvales</taxon>
        <taxon>Malvaceae</taxon>
        <taxon>Malvoideae</taxon>
        <taxon>Hibiscus</taxon>
    </lineage>
</organism>
<reference evidence="1" key="1">
    <citation type="submission" date="2019-09" db="EMBL/GenBank/DDBJ databases">
        <title>Draft genome information of white flower Hibiscus syriacus.</title>
        <authorList>
            <person name="Kim Y.-M."/>
        </authorList>
    </citation>
    <scope>NUCLEOTIDE SEQUENCE [LARGE SCALE GENOMIC DNA]</scope>
    <source>
        <strain evidence="1">YM2019G1</strain>
    </source>
</reference>
<dbReference type="AlphaFoldDB" id="A0A6A3B8M0"/>
<comment type="caution">
    <text evidence="1">The sequence shown here is derived from an EMBL/GenBank/DDBJ whole genome shotgun (WGS) entry which is preliminary data.</text>
</comment>
<accession>A0A6A3B8M0</accession>
<evidence type="ECO:0000313" key="1">
    <source>
        <dbReference type="EMBL" id="KAE8713360.1"/>
    </source>
</evidence>
<name>A0A6A3B8M0_HIBSY</name>
<gene>
    <name evidence="1" type="ORF">F3Y22_tig00110213pilonHSYRG00365</name>
</gene>
<protein>
    <submittedName>
        <fullName evidence="1">DNA ligase</fullName>
    </submittedName>
</protein>
<dbReference type="EMBL" id="VEPZ02000879">
    <property type="protein sequence ID" value="KAE8713360.1"/>
    <property type="molecule type" value="Genomic_DNA"/>
</dbReference>
<sequence length="171" mass="18987">MGNYVSCALSNPLGSSKTTKVILATGEIRRFQEPIKAAELMLETPNFVVVNSKSLKLGRRISPLNADEDLELANVYVMFPMKRVNSSVTAADMGALLIAANSASRKGFAGNVRILPETDEEENEEEWSMQPNLNLDDIEEFSAPEFMHRLSMTRSKKPLLETIAEEPIRAE</sequence>